<dbReference type="VEuPathDB" id="FungiDB:Malapachy_1615"/>
<sequence>MPTSIVQGSSGAKEPTFSDSKELESFKYQFVNTDTLLLSRTQPSSSSTGNGRSKASPATAKGTTLTFPDPMAVTSTPGAQSTMSMTLSPQELQLPKSIVPNGTEPTPNETMVLISILFKNDMDWSWVVAQRATTAQIFTYMPKIIAYAIRGREDDVQTVQLRQFQNESSVNASYRVMYLAYLDKNMGLALKHAIQDPSSSFYHAPFGPVSQQLAAEVDSSFSLFSYSSVPLSEAKDLSPVTKKALIGCFAGVGGLLVLGLVVWLVLKNKKRSRCALKRTDTINSFGNTIDPVSTLSIATSSSTLQEGSSDGGMPSRVTSRSETLDDPFRGPLSSRTVETDPFSTPYPVRHTSISAGRRWLHSNHTANSYEGDQPTSRDQLIPHVQTIAHASNMGSM</sequence>
<dbReference type="PANTHER" id="PTHR35778:SF1">
    <property type="entry name" value="SIGNALING MUCIN HKR1-RELATED"/>
    <property type="match status" value="1"/>
</dbReference>
<dbReference type="GO" id="GO:0005576">
    <property type="term" value="C:extracellular region"/>
    <property type="evidence" value="ECO:0007669"/>
    <property type="project" value="TreeGrafter"/>
</dbReference>
<name>A0A0M9VN97_9BASI</name>
<dbReference type="GO" id="GO:0031505">
    <property type="term" value="P:fungal-type cell wall organization"/>
    <property type="evidence" value="ECO:0007669"/>
    <property type="project" value="TreeGrafter"/>
</dbReference>
<dbReference type="GO" id="GO:0005886">
    <property type="term" value="C:plasma membrane"/>
    <property type="evidence" value="ECO:0007669"/>
    <property type="project" value="InterPro"/>
</dbReference>
<feature type="region of interest" description="Disordered" evidence="1">
    <location>
        <begin position="39"/>
        <end position="70"/>
    </location>
</feature>
<protein>
    <submittedName>
        <fullName evidence="3">Uncharacterized protein</fullName>
    </submittedName>
</protein>
<evidence type="ECO:0000313" key="4">
    <source>
        <dbReference type="Proteomes" id="UP000037751"/>
    </source>
</evidence>
<feature type="transmembrane region" description="Helical" evidence="2">
    <location>
        <begin position="244"/>
        <end position="266"/>
    </location>
</feature>
<dbReference type="GeneID" id="28727993"/>
<accession>A0A0M9VN97</accession>
<evidence type="ECO:0000256" key="1">
    <source>
        <dbReference type="SAM" id="MobiDB-lite"/>
    </source>
</evidence>
<dbReference type="AlphaFoldDB" id="A0A0M9VN97"/>
<dbReference type="STRING" id="77020.A0A0M9VN97"/>
<keyword evidence="2" id="KW-1133">Transmembrane helix</keyword>
<gene>
    <name evidence="3" type="ORF">Malapachy_1615</name>
</gene>
<dbReference type="GO" id="GO:0001402">
    <property type="term" value="P:signal transduction involved in filamentous growth"/>
    <property type="evidence" value="ECO:0007669"/>
    <property type="project" value="TreeGrafter"/>
</dbReference>
<comment type="caution">
    <text evidence="3">The sequence shown here is derived from an EMBL/GenBank/DDBJ whole genome shotgun (WGS) entry which is preliminary data.</text>
</comment>
<keyword evidence="2" id="KW-0472">Membrane</keyword>
<dbReference type="GO" id="GO:0030427">
    <property type="term" value="C:site of polarized growth"/>
    <property type="evidence" value="ECO:0007669"/>
    <property type="project" value="TreeGrafter"/>
</dbReference>
<dbReference type="GO" id="GO:0009986">
    <property type="term" value="C:cell surface"/>
    <property type="evidence" value="ECO:0007669"/>
    <property type="project" value="TreeGrafter"/>
</dbReference>
<dbReference type="EMBL" id="LGAV01000007">
    <property type="protein sequence ID" value="KOS13112.1"/>
    <property type="molecule type" value="Genomic_DNA"/>
</dbReference>
<keyword evidence="4" id="KW-1185">Reference proteome</keyword>
<reference evidence="3 4" key="1">
    <citation type="submission" date="2015-07" db="EMBL/GenBank/DDBJ databases">
        <title>Draft Genome Sequence of Malassezia furfur CBS1878 and Malassezia pachydermatis CBS1879.</title>
        <authorList>
            <person name="Triana S."/>
            <person name="Ohm R."/>
            <person name="Gonzalez A."/>
            <person name="DeCock H."/>
            <person name="Restrepo S."/>
            <person name="Celis A."/>
        </authorList>
    </citation>
    <scope>NUCLEOTIDE SEQUENCE [LARGE SCALE GENOMIC DNA]</scope>
    <source>
        <strain evidence="3 4">CBS 1879</strain>
    </source>
</reference>
<dbReference type="GO" id="GO:0007232">
    <property type="term" value="P:osmosensory signaling pathway via Sho1 osmosensor"/>
    <property type="evidence" value="ECO:0007669"/>
    <property type="project" value="InterPro"/>
</dbReference>
<keyword evidence="2" id="KW-0812">Transmembrane</keyword>
<evidence type="ECO:0000256" key="2">
    <source>
        <dbReference type="SAM" id="Phobius"/>
    </source>
</evidence>
<dbReference type="PANTHER" id="PTHR35778">
    <property type="entry name" value="SIGNALING MUCIN HKR1-RELATED"/>
    <property type="match status" value="1"/>
</dbReference>
<organism evidence="3 4">
    <name type="scientific">Malassezia pachydermatis</name>
    <dbReference type="NCBI Taxonomy" id="77020"/>
    <lineage>
        <taxon>Eukaryota</taxon>
        <taxon>Fungi</taxon>
        <taxon>Dikarya</taxon>
        <taxon>Basidiomycota</taxon>
        <taxon>Ustilaginomycotina</taxon>
        <taxon>Malasseziomycetes</taxon>
        <taxon>Malasseziales</taxon>
        <taxon>Malasseziaceae</taxon>
        <taxon>Malassezia</taxon>
    </lineage>
</organism>
<dbReference type="InterPro" id="IPR039295">
    <property type="entry name" value="MSB2"/>
</dbReference>
<dbReference type="GO" id="GO:0005034">
    <property type="term" value="F:osmosensor activity"/>
    <property type="evidence" value="ECO:0007669"/>
    <property type="project" value="InterPro"/>
</dbReference>
<dbReference type="RefSeq" id="XP_017990744.1">
    <property type="nucleotide sequence ID" value="XM_018136118.1"/>
</dbReference>
<feature type="compositionally biased region" description="Polar residues" evidence="1">
    <location>
        <begin position="39"/>
        <end position="53"/>
    </location>
</feature>
<dbReference type="GO" id="GO:0006972">
    <property type="term" value="P:hyperosmotic response"/>
    <property type="evidence" value="ECO:0007669"/>
    <property type="project" value="TreeGrafter"/>
</dbReference>
<proteinExistence type="predicted"/>
<feature type="region of interest" description="Disordered" evidence="1">
    <location>
        <begin position="300"/>
        <end position="346"/>
    </location>
</feature>
<dbReference type="OrthoDB" id="3366093at2759"/>
<dbReference type="Proteomes" id="UP000037751">
    <property type="component" value="Unassembled WGS sequence"/>
</dbReference>
<dbReference type="GO" id="GO:0030010">
    <property type="term" value="P:establishment of cell polarity"/>
    <property type="evidence" value="ECO:0007669"/>
    <property type="project" value="TreeGrafter"/>
</dbReference>
<evidence type="ECO:0000313" key="3">
    <source>
        <dbReference type="EMBL" id="KOS13112.1"/>
    </source>
</evidence>